<reference evidence="1 2" key="1">
    <citation type="submission" date="2021-06" db="EMBL/GenBank/DDBJ databases">
        <authorList>
            <person name="Palmer J.M."/>
        </authorList>
    </citation>
    <scope>NUCLEOTIDE SEQUENCE [LARGE SCALE GENOMIC DNA]</scope>
    <source>
        <strain evidence="2">if_2019</strain>
        <tissue evidence="1">Muscle</tissue>
    </source>
</reference>
<gene>
    <name evidence="1" type="ORF">ILYODFUR_037697</name>
</gene>
<dbReference type="Proteomes" id="UP001482620">
    <property type="component" value="Unassembled WGS sequence"/>
</dbReference>
<protein>
    <submittedName>
        <fullName evidence="1">Uncharacterized protein</fullName>
    </submittedName>
</protein>
<comment type="caution">
    <text evidence="1">The sequence shown here is derived from an EMBL/GenBank/DDBJ whole genome shotgun (WGS) entry which is preliminary data.</text>
</comment>
<accession>A0ABV0UDN0</accession>
<keyword evidence="2" id="KW-1185">Reference proteome</keyword>
<organism evidence="1 2">
    <name type="scientific">Ilyodon furcidens</name>
    <name type="common">goldbreast splitfin</name>
    <dbReference type="NCBI Taxonomy" id="33524"/>
    <lineage>
        <taxon>Eukaryota</taxon>
        <taxon>Metazoa</taxon>
        <taxon>Chordata</taxon>
        <taxon>Craniata</taxon>
        <taxon>Vertebrata</taxon>
        <taxon>Euteleostomi</taxon>
        <taxon>Actinopterygii</taxon>
        <taxon>Neopterygii</taxon>
        <taxon>Teleostei</taxon>
        <taxon>Neoteleostei</taxon>
        <taxon>Acanthomorphata</taxon>
        <taxon>Ovalentaria</taxon>
        <taxon>Atherinomorphae</taxon>
        <taxon>Cyprinodontiformes</taxon>
        <taxon>Goodeidae</taxon>
        <taxon>Ilyodon</taxon>
    </lineage>
</organism>
<name>A0ABV0UDN0_9TELE</name>
<evidence type="ECO:0000313" key="2">
    <source>
        <dbReference type="Proteomes" id="UP001482620"/>
    </source>
</evidence>
<sequence length="99" mass="10570">MYGKPNNGFVIDAPGFTRFSRDGTNLESTTTYSRSCVWMTVSVSGTSLYSGPSLRVFCPALGDESASGTPTTGAVSLLLNALVICFRFQMVPEFLRSAG</sequence>
<proteinExistence type="predicted"/>
<evidence type="ECO:0000313" key="1">
    <source>
        <dbReference type="EMBL" id="MEQ2242615.1"/>
    </source>
</evidence>
<dbReference type="EMBL" id="JAHRIQ010066476">
    <property type="protein sequence ID" value="MEQ2242615.1"/>
    <property type="molecule type" value="Genomic_DNA"/>
</dbReference>